<sequence length="139" mass="15845">MLCVKLSYKYGVVVSRIRRQCCNGKGVSGIRSLYEAIRKVQPFVGREGIMHDLTNNIIPALQEAGIVCLIGDKIYVHPALVGMYERDVYNWCSQYRSDAPRSHYVEPIKPTTIHGYDADEVEKAIQFYRKAKSLLNGEY</sequence>
<reference evidence="1" key="1">
    <citation type="submission" date="2023-12" db="EMBL/GenBank/DDBJ databases">
        <title>Determinants of phage host range in porcine enterotoxigenic Escherichia coli.</title>
        <authorList>
            <person name="Gambino M."/>
            <person name="Broensted L."/>
        </authorList>
    </citation>
    <scope>NUCLEOTIDE SEQUENCE</scope>
</reference>
<accession>A0AAU6PXW2</accession>
<organism evidence="1">
    <name type="scientific">Escherichia phage ETEP102</name>
    <dbReference type="NCBI Taxonomy" id="3117680"/>
    <lineage>
        <taxon>Viruses</taxon>
        <taxon>Duplodnaviria</taxon>
        <taxon>Heunggongvirae</taxon>
        <taxon>Uroviricota</taxon>
        <taxon>Caudoviricetes</taxon>
    </lineage>
</organism>
<dbReference type="EMBL" id="OR979723">
    <property type="protein sequence ID" value="WYD65269.1"/>
    <property type="molecule type" value="Genomic_DNA"/>
</dbReference>
<name>A0AAU6PXW2_9CAUD</name>
<gene>
    <name evidence="1" type="ORF">ETEP102_04</name>
</gene>
<evidence type="ECO:0000313" key="1">
    <source>
        <dbReference type="EMBL" id="WYD65269.1"/>
    </source>
</evidence>
<proteinExistence type="predicted"/>
<protein>
    <submittedName>
        <fullName evidence="1">Uncharacterized protein</fullName>
    </submittedName>
</protein>